<keyword evidence="1" id="KW-1133">Transmembrane helix</keyword>
<reference evidence="2 3" key="1">
    <citation type="journal article" date="2019" name="Syst. Appl. Microbiol.">
        <title>Microvirga tunisiensis sp. nov., a root nodule symbiotic bacterium isolated from Lupinus micranthus and L. luteus grown in Northern Tunisia.</title>
        <authorList>
            <person name="Msaddak A."/>
            <person name="Rejili M."/>
            <person name="Duran D."/>
            <person name="Mars M."/>
            <person name="Palacios J.M."/>
            <person name="Ruiz-Argueso T."/>
            <person name="Rey L."/>
            <person name="Imperial J."/>
        </authorList>
    </citation>
    <scope>NUCLEOTIDE SEQUENCE [LARGE SCALE GENOMIC DNA]</scope>
    <source>
        <strain evidence="2 3">Lmie10</strain>
    </source>
</reference>
<dbReference type="AlphaFoldDB" id="A0A5N7MMM8"/>
<dbReference type="RefSeq" id="WP_152713605.1">
    <property type="nucleotide sequence ID" value="NZ_VOSJ01000087.1"/>
</dbReference>
<keyword evidence="1" id="KW-0472">Membrane</keyword>
<proteinExistence type="predicted"/>
<keyword evidence="1" id="KW-0812">Transmembrane</keyword>
<dbReference type="EMBL" id="VOSK01000086">
    <property type="protein sequence ID" value="MPR27384.1"/>
    <property type="molecule type" value="Genomic_DNA"/>
</dbReference>
<feature type="transmembrane region" description="Helical" evidence="1">
    <location>
        <begin position="36"/>
        <end position="59"/>
    </location>
</feature>
<name>A0A5N7MMM8_9HYPH</name>
<feature type="transmembrane region" description="Helical" evidence="1">
    <location>
        <begin position="188"/>
        <end position="205"/>
    </location>
</feature>
<feature type="transmembrane region" description="Helical" evidence="1">
    <location>
        <begin position="119"/>
        <end position="137"/>
    </location>
</feature>
<comment type="caution">
    <text evidence="2">The sequence shown here is derived from an EMBL/GenBank/DDBJ whole genome shotgun (WGS) entry which is preliminary data.</text>
</comment>
<gene>
    <name evidence="2" type="ORF">FS320_19840</name>
</gene>
<organism evidence="2 3">
    <name type="scientific">Microvirga tunisiensis</name>
    <dbReference type="NCBI Taxonomy" id="2108360"/>
    <lineage>
        <taxon>Bacteria</taxon>
        <taxon>Pseudomonadati</taxon>
        <taxon>Pseudomonadota</taxon>
        <taxon>Alphaproteobacteria</taxon>
        <taxon>Hyphomicrobiales</taxon>
        <taxon>Methylobacteriaceae</taxon>
        <taxon>Microvirga</taxon>
    </lineage>
</organism>
<sequence>MSSRDANIIKLLLGGILLVLLFGRDAVLGSMQTGLWVLAGFGILLVVGWIAWAFGKAFFYDVPKEYIDDLKKEKAEGRPWLFGVFFGIGLPFGMAWIAGLLLHKWKLADIREYTEPAGYVWYVLAPIALGLYLWDGLKRHYREIPGEVAALSKAFLRKWGYVAVSPVLAPIGRIQEYKAQRAAGTFRGYTYATFDIVMTIIVSIFL</sequence>
<protein>
    <submittedName>
        <fullName evidence="2">Uncharacterized protein</fullName>
    </submittedName>
</protein>
<dbReference type="Proteomes" id="UP000403266">
    <property type="component" value="Unassembled WGS sequence"/>
</dbReference>
<evidence type="ECO:0000313" key="3">
    <source>
        <dbReference type="Proteomes" id="UP000403266"/>
    </source>
</evidence>
<evidence type="ECO:0000256" key="1">
    <source>
        <dbReference type="SAM" id="Phobius"/>
    </source>
</evidence>
<dbReference type="OrthoDB" id="8017069at2"/>
<feature type="transmembrane region" description="Helical" evidence="1">
    <location>
        <begin position="80"/>
        <end position="99"/>
    </location>
</feature>
<evidence type="ECO:0000313" key="2">
    <source>
        <dbReference type="EMBL" id="MPR27384.1"/>
    </source>
</evidence>
<accession>A0A5N7MMM8</accession>
<keyword evidence="3" id="KW-1185">Reference proteome</keyword>